<evidence type="ECO:0000313" key="3">
    <source>
        <dbReference type="Proteomes" id="UP001364156"/>
    </source>
</evidence>
<dbReference type="RefSeq" id="WP_338550138.1">
    <property type="nucleotide sequence ID" value="NZ_CP146069.1"/>
</dbReference>
<gene>
    <name evidence="2" type="ORF">RZ517_03755</name>
</gene>
<dbReference type="Gene3D" id="2.30.30.50">
    <property type="match status" value="1"/>
</dbReference>
<dbReference type="EC" id="4.2.1.84" evidence="2"/>
<dbReference type="GO" id="GO:0018822">
    <property type="term" value="F:nitrile hydratase activity"/>
    <property type="evidence" value="ECO:0007669"/>
    <property type="project" value="UniProtKB-EC"/>
</dbReference>
<reference evidence="2 3" key="1">
    <citation type="submission" date="2023-10" db="EMBL/GenBank/DDBJ databases">
        <title>Roseovarius strain S88 nov., isolated from a marine algae.</title>
        <authorList>
            <person name="Lee M.W."/>
            <person name="Lee J.K."/>
            <person name="Kim J.M."/>
            <person name="Choi D.G."/>
            <person name="Baek J.H."/>
            <person name="Bayburt H."/>
            <person name="Jung J.J."/>
            <person name="Han D.M."/>
            <person name="Jeon C.O."/>
        </authorList>
    </citation>
    <scope>NUCLEOTIDE SEQUENCE [LARGE SCALE GENOMIC DNA]</scope>
    <source>
        <strain evidence="2 3">S88</strain>
    </source>
</reference>
<protein>
    <submittedName>
        <fullName evidence="2">SH3-like domain-containing protein</fullName>
        <ecNumber evidence="2">4.2.1.84</ecNumber>
    </submittedName>
</protein>
<dbReference type="Proteomes" id="UP001364156">
    <property type="component" value="Chromosome"/>
</dbReference>
<feature type="domain" description="Nitrile hydratase beta subunit" evidence="1">
    <location>
        <begin position="2"/>
        <end position="84"/>
    </location>
</feature>
<accession>A0ABZ2HJQ8</accession>
<dbReference type="SUPFAM" id="SSF50090">
    <property type="entry name" value="Electron transport accessory proteins"/>
    <property type="match status" value="1"/>
</dbReference>
<name>A0ABZ2HJQ8_9RHOB</name>
<organism evidence="2 3">
    <name type="scientific">Roseovarius phycicola</name>
    <dbReference type="NCBI Taxonomy" id="3080976"/>
    <lineage>
        <taxon>Bacteria</taxon>
        <taxon>Pseudomonadati</taxon>
        <taxon>Pseudomonadota</taxon>
        <taxon>Alphaproteobacteria</taxon>
        <taxon>Rhodobacterales</taxon>
        <taxon>Roseobacteraceae</taxon>
        <taxon>Roseovarius</taxon>
    </lineage>
</organism>
<dbReference type="InterPro" id="IPR008990">
    <property type="entry name" value="Elect_transpt_acc-like_dom_sf"/>
</dbReference>
<dbReference type="InterPro" id="IPR024690">
    <property type="entry name" value="CN_hydtase_beta_dom_C"/>
</dbReference>
<proteinExistence type="predicted"/>
<keyword evidence="2" id="KW-0456">Lyase</keyword>
<evidence type="ECO:0000259" key="1">
    <source>
        <dbReference type="Pfam" id="PF02211"/>
    </source>
</evidence>
<keyword evidence="3" id="KW-1185">Reference proteome</keyword>
<dbReference type="EMBL" id="CP146069">
    <property type="protein sequence ID" value="WWR48296.1"/>
    <property type="molecule type" value="Genomic_DNA"/>
</dbReference>
<sequence length="86" mass="9915">MQKVRIKSMFPPGHVRAPYYIRGKLGEIEREIGLFGNPEQLAYGLKAEDKTLYRVRFTMAELWGAEAETPTDTVDVEVYAHWLEEA</sequence>
<dbReference type="Pfam" id="PF02211">
    <property type="entry name" value="NHase_beta_C"/>
    <property type="match status" value="1"/>
</dbReference>
<evidence type="ECO:0000313" key="2">
    <source>
        <dbReference type="EMBL" id="WWR48296.1"/>
    </source>
</evidence>